<keyword evidence="1" id="KW-1133">Transmembrane helix</keyword>
<accession>A0A136WGV0</accession>
<evidence type="ECO:0000313" key="2">
    <source>
        <dbReference type="EMBL" id="KXL53796.1"/>
    </source>
</evidence>
<feature type="transmembrane region" description="Helical" evidence="1">
    <location>
        <begin position="45"/>
        <end position="68"/>
    </location>
</feature>
<gene>
    <name evidence="2" type="ORF">CLNEO_10220</name>
</gene>
<dbReference type="Proteomes" id="UP000070539">
    <property type="component" value="Unassembled WGS sequence"/>
</dbReference>
<evidence type="ECO:0000256" key="1">
    <source>
        <dbReference type="SAM" id="Phobius"/>
    </source>
</evidence>
<keyword evidence="3" id="KW-1185">Reference proteome</keyword>
<sequence length="83" mass="9042">MKNSIVFVKDKAKQAQSFFILQSAKLRFAAANNRGENYVDSAVKILIAVVLGGLLLAGLYALFGDVVMPTLVTKIKEMFNYAG</sequence>
<protein>
    <submittedName>
        <fullName evidence="2">Uncharacterized protein</fullName>
    </submittedName>
</protein>
<dbReference type="InterPro" id="IPR045765">
    <property type="entry name" value="DUF6133"/>
</dbReference>
<organism evidence="2 3">
    <name type="scientific">Anaerotignum neopropionicum</name>
    <dbReference type="NCBI Taxonomy" id="36847"/>
    <lineage>
        <taxon>Bacteria</taxon>
        <taxon>Bacillati</taxon>
        <taxon>Bacillota</taxon>
        <taxon>Clostridia</taxon>
        <taxon>Lachnospirales</taxon>
        <taxon>Anaerotignaceae</taxon>
        <taxon>Anaerotignum</taxon>
    </lineage>
</organism>
<reference evidence="2 3" key="1">
    <citation type="submission" date="2016-01" db="EMBL/GenBank/DDBJ databases">
        <title>Genome sequence of Clostridium neopropionicum X4, DSM-3847.</title>
        <authorList>
            <person name="Poehlein A."/>
            <person name="Beck M.H."/>
            <person name="Bengelsdorf F.R."/>
            <person name="Daniel R."/>
            <person name="Duerre P."/>
        </authorList>
    </citation>
    <scope>NUCLEOTIDE SEQUENCE [LARGE SCALE GENOMIC DNA]</scope>
    <source>
        <strain evidence="2 3">DSM-3847</strain>
    </source>
</reference>
<dbReference type="PATRIC" id="fig|36847.3.peg.1193"/>
<dbReference type="EMBL" id="LRVM01000002">
    <property type="protein sequence ID" value="KXL53796.1"/>
    <property type="molecule type" value="Genomic_DNA"/>
</dbReference>
<dbReference type="RefSeq" id="WP_066085561.1">
    <property type="nucleotide sequence ID" value="NZ_LRVM01000002.1"/>
</dbReference>
<dbReference type="STRING" id="36847.CLNEO_10220"/>
<dbReference type="Pfam" id="PF19629">
    <property type="entry name" value="DUF6133"/>
    <property type="match status" value="1"/>
</dbReference>
<keyword evidence="1" id="KW-0812">Transmembrane</keyword>
<evidence type="ECO:0000313" key="3">
    <source>
        <dbReference type="Proteomes" id="UP000070539"/>
    </source>
</evidence>
<proteinExistence type="predicted"/>
<dbReference type="AlphaFoldDB" id="A0A136WGV0"/>
<keyword evidence="1" id="KW-0472">Membrane</keyword>
<dbReference type="OrthoDB" id="1708240at2"/>
<comment type="caution">
    <text evidence="2">The sequence shown here is derived from an EMBL/GenBank/DDBJ whole genome shotgun (WGS) entry which is preliminary data.</text>
</comment>
<name>A0A136WGV0_9FIRM</name>